<feature type="region of interest" description="Disordered" evidence="2">
    <location>
        <begin position="408"/>
        <end position="427"/>
    </location>
</feature>
<dbReference type="HOGENOM" id="CLU_527305_0_0_1"/>
<evidence type="ECO:0000313" key="4">
    <source>
        <dbReference type="EnsemblProtists" id="EKX41355"/>
    </source>
</evidence>
<reference evidence="4" key="3">
    <citation type="submission" date="2016-03" db="UniProtKB">
        <authorList>
            <consortium name="EnsemblProtists"/>
        </authorList>
    </citation>
    <scope>IDENTIFICATION</scope>
</reference>
<feature type="compositionally biased region" description="Acidic residues" evidence="2">
    <location>
        <begin position="408"/>
        <end position="419"/>
    </location>
</feature>
<evidence type="ECO:0000313" key="5">
    <source>
        <dbReference type="Proteomes" id="UP000011087"/>
    </source>
</evidence>
<proteinExistence type="predicted"/>
<evidence type="ECO:0000313" key="3">
    <source>
        <dbReference type="EMBL" id="EKX41355.1"/>
    </source>
</evidence>
<evidence type="ECO:0000256" key="1">
    <source>
        <dbReference type="SAM" id="Coils"/>
    </source>
</evidence>
<dbReference type="GeneID" id="17298064"/>
<dbReference type="AlphaFoldDB" id="L1IZW0"/>
<evidence type="ECO:0000256" key="2">
    <source>
        <dbReference type="SAM" id="MobiDB-lite"/>
    </source>
</evidence>
<dbReference type="PaxDb" id="55529-EKX41355"/>
<feature type="coiled-coil region" evidence="1">
    <location>
        <begin position="110"/>
        <end position="172"/>
    </location>
</feature>
<protein>
    <submittedName>
        <fullName evidence="3 4">Uncharacterized protein</fullName>
    </submittedName>
</protein>
<organism evidence="3">
    <name type="scientific">Guillardia theta (strain CCMP2712)</name>
    <name type="common">Cryptophyte</name>
    <dbReference type="NCBI Taxonomy" id="905079"/>
    <lineage>
        <taxon>Eukaryota</taxon>
        <taxon>Cryptophyceae</taxon>
        <taxon>Pyrenomonadales</taxon>
        <taxon>Geminigeraceae</taxon>
        <taxon>Guillardia</taxon>
    </lineage>
</organism>
<dbReference type="EnsemblProtists" id="EKX41355">
    <property type="protein sequence ID" value="EKX41355"/>
    <property type="gene ID" value="GUITHDRAFT_142054"/>
</dbReference>
<dbReference type="RefSeq" id="XP_005828335.1">
    <property type="nucleotide sequence ID" value="XM_005828278.1"/>
</dbReference>
<keyword evidence="5" id="KW-1185">Reference proteome</keyword>
<sequence>MVGRRSGGVCRGERREEDAVAAMLSASARSKAMEDISMQHINKIVCMSEPPEEQGIGRVLHKAAPSLASSLVKSKRMKKEEGYRLKDDAFFMRIQTDSELSDSLHLMSTIKKQRMEIGKLRNRLAFLRSEEEEMMDDSLQMVSDPHQDEQNLYNLEQRLRQEQERLQEGLQEKLITPFPGTASHVGAEGREQNLDLRPNLEVMRTASVIHPSSLQGNGFDLTPPSNIADNRLSHDKTASTFSQDVKMNMSLQYAAQTATSQESLKNVAQEKMIEMQHWRAQQGSQLSNHHDMSRLNSITSASPLLSKLVQDAERNMFHLTHERLNAIRREVDAMEQDSALLSGGRRLAEEEEELERRIAIRGIVKEATEQSRPSGNVMLADIFRAGGPRLSDSDEEEVLKEEVLKEEEEALWEEEEEGRGEERDRVDEDTRSFLWSSGVREEDPMEFLRDGKLSATSSLFSSPLASSRLEEATTSAFMESGPSKYSFEKDEALVRSQPFTGISFLVTLRTRTNNSRD</sequence>
<dbReference type="KEGG" id="gtt:GUITHDRAFT_142054"/>
<name>L1IZW0_GUITC</name>
<dbReference type="EMBL" id="JH993024">
    <property type="protein sequence ID" value="EKX41355.1"/>
    <property type="molecule type" value="Genomic_DNA"/>
</dbReference>
<accession>L1IZW0</accession>
<dbReference type="Proteomes" id="UP000011087">
    <property type="component" value="Unassembled WGS sequence"/>
</dbReference>
<keyword evidence="1" id="KW-0175">Coiled coil</keyword>
<gene>
    <name evidence="3" type="ORF">GUITHDRAFT_142054</name>
</gene>
<reference evidence="3 5" key="1">
    <citation type="journal article" date="2012" name="Nature">
        <title>Algal genomes reveal evolutionary mosaicism and the fate of nucleomorphs.</title>
        <authorList>
            <consortium name="DOE Joint Genome Institute"/>
            <person name="Curtis B.A."/>
            <person name="Tanifuji G."/>
            <person name="Burki F."/>
            <person name="Gruber A."/>
            <person name="Irimia M."/>
            <person name="Maruyama S."/>
            <person name="Arias M.C."/>
            <person name="Ball S.G."/>
            <person name="Gile G.H."/>
            <person name="Hirakawa Y."/>
            <person name="Hopkins J.F."/>
            <person name="Kuo A."/>
            <person name="Rensing S.A."/>
            <person name="Schmutz J."/>
            <person name="Symeonidi A."/>
            <person name="Elias M."/>
            <person name="Eveleigh R.J."/>
            <person name="Herman E.K."/>
            <person name="Klute M.J."/>
            <person name="Nakayama T."/>
            <person name="Obornik M."/>
            <person name="Reyes-Prieto A."/>
            <person name="Armbrust E.V."/>
            <person name="Aves S.J."/>
            <person name="Beiko R.G."/>
            <person name="Coutinho P."/>
            <person name="Dacks J.B."/>
            <person name="Durnford D.G."/>
            <person name="Fast N.M."/>
            <person name="Green B.R."/>
            <person name="Grisdale C.J."/>
            <person name="Hempel F."/>
            <person name="Henrissat B."/>
            <person name="Hoppner M.P."/>
            <person name="Ishida K."/>
            <person name="Kim E."/>
            <person name="Koreny L."/>
            <person name="Kroth P.G."/>
            <person name="Liu Y."/>
            <person name="Malik S.B."/>
            <person name="Maier U.G."/>
            <person name="McRose D."/>
            <person name="Mock T."/>
            <person name="Neilson J.A."/>
            <person name="Onodera N.T."/>
            <person name="Poole A.M."/>
            <person name="Pritham E.J."/>
            <person name="Richards T.A."/>
            <person name="Rocap G."/>
            <person name="Roy S.W."/>
            <person name="Sarai C."/>
            <person name="Schaack S."/>
            <person name="Shirato S."/>
            <person name="Slamovits C.H."/>
            <person name="Spencer D.F."/>
            <person name="Suzuki S."/>
            <person name="Worden A.Z."/>
            <person name="Zauner S."/>
            <person name="Barry K."/>
            <person name="Bell C."/>
            <person name="Bharti A.K."/>
            <person name="Crow J.A."/>
            <person name="Grimwood J."/>
            <person name="Kramer R."/>
            <person name="Lindquist E."/>
            <person name="Lucas S."/>
            <person name="Salamov A."/>
            <person name="McFadden G.I."/>
            <person name="Lane C.E."/>
            <person name="Keeling P.J."/>
            <person name="Gray M.W."/>
            <person name="Grigoriev I.V."/>
            <person name="Archibald J.M."/>
        </authorList>
    </citation>
    <scope>NUCLEOTIDE SEQUENCE</scope>
    <source>
        <strain evidence="3 5">CCMP2712</strain>
    </source>
</reference>
<reference evidence="5" key="2">
    <citation type="submission" date="2012-11" db="EMBL/GenBank/DDBJ databases">
        <authorList>
            <person name="Kuo A."/>
            <person name="Curtis B.A."/>
            <person name="Tanifuji G."/>
            <person name="Burki F."/>
            <person name="Gruber A."/>
            <person name="Irimia M."/>
            <person name="Maruyama S."/>
            <person name="Arias M.C."/>
            <person name="Ball S.G."/>
            <person name="Gile G.H."/>
            <person name="Hirakawa Y."/>
            <person name="Hopkins J.F."/>
            <person name="Rensing S.A."/>
            <person name="Schmutz J."/>
            <person name="Symeonidi A."/>
            <person name="Elias M."/>
            <person name="Eveleigh R.J."/>
            <person name="Herman E.K."/>
            <person name="Klute M.J."/>
            <person name="Nakayama T."/>
            <person name="Obornik M."/>
            <person name="Reyes-Prieto A."/>
            <person name="Armbrust E.V."/>
            <person name="Aves S.J."/>
            <person name="Beiko R.G."/>
            <person name="Coutinho P."/>
            <person name="Dacks J.B."/>
            <person name="Durnford D.G."/>
            <person name="Fast N.M."/>
            <person name="Green B.R."/>
            <person name="Grisdale C."/>
            <person name="Hempe F."/>
            <person name="Henrissat B."/>
            <person name="Hoppner M.P."/>
            <person name="Ishida K.-I."/>
            <person name="Kim E."/>
            <person name="Koreny L."/>
            <person name="Kroth P.G."/>
            <person name="Liu Y."/>
            <person name="Malik S.-B."/>
            <person name="Maier U.G."/>
            <person name="McRose D."/>
            <person name="Mock T."/>
            <person name="Neilson J.A."/>
            <person name="Onodera N.T."/>
            <person name="Poole A.M."/>
            <person name="Pritham E.J."/>
            <person name="Richards T.A."/>
            <person name="Rocap G."/>
            <person name="Roy S.W."/>
            <person name="Sarai C."/>
            <person name="Schaack S."/>
            <person name="Shirato S."/>
            <person name="Slamovits C.H."/>
            <person name="Spencer D.F."/>
            <person name="Suzuki S."/>
            <person name="Worden A.Z."/>
            <person name="Zauner S."/>
            <person name="Barry K."/>
            <person name="Bell C."/>
            <person name="Bharti A.K."/>
            <person name="Crow J.A."/>
            <person name="Grimwood J."/>
            <person name="Kramer R."/>
            <person name="Lindquist E."/>
            <person name="Lucas S."/>
            <person name="Salamov A."/>
            <person name="McFadden G.I."/>
            <person name="Lane C.E."/>
            <person name="Keeling P.J."/>
            <person name="Gray M.W."/>
            <person name="Grigoriev I.V."/>
            <person name="Archibald J.M."/>
        </authorList>
    </citation>
    <scope>NUCLEOTIDE SEQUENCE</scope>
    <source>
        <strain evidence="5">CCMP2712</strain>
    </source>
</reference>